<evidence type="ECO:0000256" key="6">
    <source>
        <dbReference type="ARBA" id="ARBA00023102"/>
    </source>
</evidence>
<name>A0A3E1VQ66_ECOLX</name>
<reference evidence="10" key="4">
    <citation type="submission" date="2020-04" db="EMBL/GenBank/DDBJ databases">
        <authorList>
            <consortium name="NCBI Pathogen Detection Project"/>
        </authorList>
    </citation>
    <scope>NUCLEOTIDE SEQUENCE</scope>
    <source>
        <strain evidence="10">TW14994</strain>
    </source>
</reference>
<comment type="similarity">
    <text evidence="2">Belongs to the HisL family.</text>
</comment>
<dbReference type="AlphaFoldDB" id="A0A3E1VQ66"/>
<reference evidence="8 12" key="2">
    <citation type="submission" date="2019-06" db="EMBL/GenBank/DDBJ databases">
        <authorList>
            <consortium name="GenomeTrakr network: Whole genome sequencing for foodborne pathogen traceback"/>
        </authorList>
    </citation>
    <scope>NUCLEOTIDE SEQUENCE [LARGE SCALE GENOMIC DNA]</scope>
    <source>
        <strain evidence="8 12">PSU-1847</strain>
    </source>
</reference>
<dbReference type="Pfam" id="PF08047">
    <property type="entry name" value="His_leader"/>
    <property type="match status" value="1"/>
</dbReference>
<reference evidence="10 13" key="1">
    <citation type="journal article" date="2018" name="Genome Biol.">
        <title>SKESA: strategic k-mer extension for scrupulous assemblies.</title>
        <authorList>
            <person name="Souvorov A."/>
            <person name="Agarwala R."/>
            <person name="Lipman D.J."/>
        </authorList>
    </citation>
    <scope>NUCLEOTIDE SEQUENCE [LARGE SCALE GENOMIC DNA]</scope>
    <source>
        <strain evidence="10 13">TW14994</strain>
    </source>
</reference>
<dbReference type="EMBL" id="AASDBN010000040">
    <property type="protein sequence ID" value="EFB1699296.1"/>
    <property type="molecule type" value="Genomic_DNA"/>
</dbReference>
<dbReference type="Proteomes" id="UP000842385">
    <property type="component" value="Unassembled WGS sequence"/>
</dbReference>
<keyword evidence="6" id="KW-0368">Histidine biosynthesis</keyword>
<organism evidence="8 12">
    <name type="scientific">Escherichia coli</name>
    <dbReference type="NCBI Taxonomy" id="562"/>
    <lineage>
        <taxon>Bacteria</taxon>
        <taxon>Pseudomonadati</taxon>
        <taxon>Pseudomonadota</taxon>
        <taxon>Gammaproteobacteria</taxon>
        <taxon>Enterobacterales</taxon>
        <taxon>Enterobacteriaceae</taxon>
        <taxon>Escherichia</taxon>
    </lineage>
</organism>
<proteinExistence type="inferred from homology"/>
<evidence type="ECO:0000256" key="7">
    <source>
        <dbReference type="ARBA" id="ARBA00032226"/>
    </source>
</evidence>
<evidence type="ECO:0000313" key="13">
    <source>
        <dbReference type="Proteomes" id="UP000842385"/>
    </source>
</evidence>
<dbReference type="InterPro" id="IPR012565">
    <property type="entry name" value="His_leader"/>
</dbReference>
<sequence>MIRVQFKHHHHHHHPD</sequence>
<dbReference type="GO" id="GO:0000105">
    <property type="term" value="P:L-histidine biosynthetic process"/>
    <property type="evidence" value="ECO:0007669"/>
    <property type="project" value="UniProtKB-KW"/>
</dbReference>
<keyword evidence="4" id="KW-0028">Amino-acid biosynthesis</keyword>
<evidence type="ECO:0000313" key="8">
    <source>
        <dbReference type="EMBL" id="EFB1699296.1"/>
    </source>
</evidence>
<accession>A0A3E1VQ66</accession>
<dbReference type="EMBL" id="DABFUC010000002">
    <property type="protein sequence ID" value="HAI8956356.1"/>
    <property type="molecule type" value="Genomic_DNA"/>
</dbReference>
<keyword evidence="5" id="KW-0428">Leader peptide</keyword>
<evidence type="ECO:0000256" key="4">
    <source>
        <dbReference type="ARBA" id="ARBA00022605"/>
    </source>
</evidence>
<comment type="caution">
    <text evidence="8">The sequence shown here is derived from an EMBL/GenBank/DDBJ whole genome shotgun (WGS) entry which is preliminary data.</text>
</comment>
<gene>
    <name evidence="9" type="primary">hisL</name>
    <name evidence="9" type="ORF">BG944_003250</name>
    <name evidence="8" type="ORF">FJQ40_18075</name>
    <name evidence="10" type="ORF">HKA49_000450</name>
</gene>
<evidence type="ECO:0000313" key="9">
    <source>
        <dbReference type="EMBL" id="EFI0214049.1"/>
    </source>
</evidence>
<evidence type="ECO:0000256" key="1">
    <source>
        <dbReference type="ARBA" id="ARBA00003020"/>
    </source>
</evidence>
<comment type="function">
    <text evidence="1">This protein is involved in the attenuation mechanism for the control of the expression of the his operon structural genes.</text>
</comment>
<evidence type="ECO:0000256" key="5">
    <source>
        <dbReference type="ARBA" id="ARBA00022623"/>
    </source>
</evidence>
<dbReference type="Proteomes" id="UP000521994">
    <property type="component" value="Unassembled WGS sequence"/>
</dbReference>
<evidence type="ECO:0000313" key="12">
    <source>
        <dbReference type="Proteomes" id="UP000533284"/>
    </source>
</evidence>
<evidence type="ECO:0000256" key="3">
    <source>
        <dbReference type="ARBA" id="ARBA00021535"/>
    </source>
</evidence>
<reference evidence="9 11" key="3">
    <citation type="submission" date="2020-02" db="EMBL/GenBank/DDBJ databases">
        <authorList>
            <consortium name="PulseNet: The National Subtyping Network for Foodborne Disease Surveillance"/>
            <person name="Tarr C.L."/>
            <person name="Trees E."/>
            <person name="Katz L.S."/>
            <person name="Carleton-Romer H.A."/>
            <person name="Stroika S."/>
            <person name="Kucerova Z."/>
            <person name="Roache K.F."/>
            <person name="Sabol A.L."/>
            <person name="Besser J."/>
            <person name="Gerner-Smidt P."/>
        </authorList>
    </citation>
    <scope>NUCLEOTIDE SEQUENCE [LARGE SCALE GENOMIC DNA]</scope>
    <source>
        <strain evidence="9 11">2014C-3796</strain>
    </source>
</reference>
<protein>
    <recommendedName>
        <fullName evidence="3">his operon leader peptide</fullName>
    </recommendedName>
    <alternativeName>
        <fullName evidence="7">his operon attenuator peptide</fullName>
    </alternativeName>
</protein>
<dbReference type="RefSeq" id="WP_001368802.1">
    <property type="nucleotide sequence ID" value="NZ_BFKJ01000028.1"/>
</dbReference>
<evidence type="ECO:0000256" key="2">
    <source>
        <dbReference type="ARBA" id="ARBA00005394"/>
    </source>
</evidence>
<dbReference type="EMBL" id="AASXRC010000017">
    <property type="protein sequence ID" value="EFI0214049.1"/>
    <property type="molecule type" value="Genomic_DNA"/>
</dbReference>
<dbReference type="Proteomes" id="UP000533284">
    <property type="component" value="Unassembled WGS sequence"/>
</dbReference>
<evidence type="ECO:0000313" key="11">
    <source>
        <dbReference type="Proteomes" id="UP000521994"/>
    </source>
</evidence>
<evidence type="ECO:0000313" key="10">
    <source>
        <dbReference type="EMBL" id="HAI8956356.1"/>
    </source>
</evidence>